<dbReference type="InterPro" id="IPR000873">
    <property type="entry name" value="AMP-dep_synth/lig_dom"/>
</dbReference>
<evidence type="ECO:0000256" key="2">
    <source>
        <dbReference type="ARBA" id="ARBA00022598"/>
    </source>
</evidence>
<dbReference type="GO" id="GO:0006631">
    <property type="term" value="P:fatty acid metabolic process"/>
    <property type="evidence" value="ECO:0007669"/>
    <property type="project" value="TreeGrafter"/>
</dbReference>
<dbReference type="EMBL" id="WXEX01000006">
    <property type="protein sequence ID" value="MZP43001.1"/>
    <property type="molecule type" value="Genomic_DNA"/>
</dbReference>
<name>A0A845LBQ3_HELGE</name>
<evidence type="ECO:0000256" key="1">
    <source>
        <dbReference type="ARBA" id="ARBA00006432"/>
    </source>
</evidence>
<sequence>MAAHDGAEAMIWNGRSYSYRWLLDRIDAWQGELDGALSRGAIVASAPHPVTGRPPITAGMVVAVEGDYTPELCALLLALIDRGVIVVPLTHSVRRQREEFLAIAEAQALFTFDDDDQWRLVWKSGSCWREGDGALNALDGLEPPQNPLLVKLIERGHPGLILFSSGSTGKSKAALHDLTLLMKKFQQPRQSKRMLTFLLLDHIGGFNTLFYVLANAGTIITVPGRTPDQVCANIERYRVEVLPTSPTFLNLLLISEAYRRADLSSLELITYGTEVMPESTLKRLREALPQVRLLQTYGLSELGILRSKSRSSDSLWVRIGGEGFETKVVEGILWIRAESAMLGYLNAPSPFDEEGWFNTQDEVLVDGEYLRILGRRSEIINVGGEKVYPAEVESVLMQMENVVDAVVTGENNPVTGQIVVARLALENPEETAALKRRVRAFCRQRLLPYKVPVKVTVLERAAFSERFKKMRREEQGSGNG</sequence>
<dbReference type="Gene3D" id="3.30.300.30">
    <property type="match status" value="1"/>
</dbReference>
<feature type="domain" description="AMP-dependent synthetase/ligase" evidence="3">
    <location>
        <begin position="58"/>
        <end position="306"/>
    </location>
</feature>
<protein>
    <submittedName>
        <fullName evidence="5">AMP-binding protein</fullName>
    </submittedName>
</protein>
<dbReference type="InterPro" id="IPR025110">
    <property type="entry name" value="AMP-bd_C"/>
</dbReference>
<evidence type="ECO:0000259" key="4">
    <source>
        <dbReference type="Pfam" id="PF13193"/>
    </source>
</evidence>
<comment type="caution">
    <text evidence="5">The sequence shown here is derived from an EMBL/GenBank/DDBJ whole genome shotgun (WGS) entry which is preliminary data.</text>
</comment>
<dbReference type="Pfam" id="PF13193">
    <property type="entry name" value="AMP-binding_C"/>
    <property type="match status" value="1"/>
</dbReference>
<evidence type="ECO:0000259" key="3">
    <source>
        <dbReference type="Pfam" id="PF00501"/>
    </source>
</evidence>
<accession>A0A845LBQ3</accession>
<dbReference type="CDD" id="cd04433">
    <property type="entry name" value="AFD_class_I"/>
    <property type="match status" value="1"/>
</dbReference>
<evidence type="ECO:0000313" key="6">
    <source>
        <dbReference type="Proteomes" id="UP000471031"/>
    </source>
</evidence>
<keyword evidence="6" id="KW-1185">Reference proteome</keyword>
<feature type="domain" description="AMP-binding enzyme C-terminal" evidence="4">
    <location>
        <begin position="391"/>
        <end position="459"/>
    </location>
</feature>
<dbReference type="SUPFAM" id="SSF56801">
    <property type="entry name" value="Acetyl-CoA synthetase-like"/>
    <property type="match status" value="1"/>
</dbReference>
<evidence type="ECO:0000313" key="5">
    <source>
        <dbReference type="EMBL" id="MZP43001.1"/>
    </source>
</evidence>
<proteinExistence type="inferred from homology"/>
<comment type="similarity">
    <text evidence="1">Belongs to the ATP-dependent AMP-binding enzyme family.</text>
</comment>
<dbReference type="GO" id="GO:0031956">
    <property type="term" value="F:medium-chain fatty acid-CoA ligase activity"/>
    <property type="evidence" value="ECO:0007669"/>
    <property type="project" value="TreeGrafter"/>
</dbReference>
<dbReference type="PANTHER" id="PTHR43201:SF5">
    <property type="entry name" value="MEDIUM-CHAIN ACYL-COA LIGASE ACSF2, MITOCHONDRIAL"/>
    <property type="match status" value="1"/>
</dbReference>
<dbReference type="InterPro" id="IPR020845">
    <property type="entry name" value="AMP-binding_CS"/>
</dbReference>
<dbReference type="AlphaFoldDB" id="A0A845LBQ3"/>
<dbReference type="PANTHER" id="PTHR43201">
    <property type="entry name" value="ACYL-COA SYNTHETASE"/>
    <property type="match status" value="1"/>
</dbReference>
<reference evidence="5 6" key="1">
    <citation type="submission" date="2020-01" db="EMBL/GenBank/DDBJ databases">
        <title>Whole genome sequence of Heliobacterium gestii DSM 11169.</title>
        <authorList>
            <person name="Kyndt J.A."/>
            <person name="Meyer T.E."/>
        </authorList>
    </citation>
    <scope>NUCLEOTIDE SEQUENCE [LARGE SCALE GENOMIC DNA]</scope>
    <source>
        <strain evidence="5 6">DSM 11169</strain>
    </source>
</reference>
<keyword evidence="2" id="KW-0436">Ligase</keyword>
<dbReference type="Pfam" id="PF00501">
    <property type="entry name" value="AMP-binding"/>
    <property type="match status" value="1"/>
</dbReference>
<dbReference type="InterPro" id="IPR045851">
    <property type="entry name" value="AMP-bd_C_sf"/>
</dbReference>
<dbReference type="Proteomes" id="UP000471031">
    <property type="component" value="Unassembled WGS sequence"/>
</dbReference>
<gene>
    <name evidence="5" type="ORF">GTO89_08130</name>
</gene>
<dbReference type="OrthoDB" id="9803968at2"/>
<organism evidence="5 6">
    <name type="scientific">Heliomicrobium gestii</name>
    <name type="common">Heliobacterium gestii</name>
    <dbReference type="NCBI Taxonomy" id="2699"/>
    <lineage>
        <taxon>Bacteria</taxon>
        <taxon>Bacillati</taxon>
        <taxon>Bacillota</taxon>
        <taxon>Clostridia</taxon>
        <taxon>Eubacteriales</taxon>
        <taxon>Heliobacteriaceae</taxon>
        <taxon>Heliomicrobium</taxon>
    </lineage>
</organism>
<dbReference type="InterPro" id="IPR042099">
    <property type="entry name" value="ANL_N_sf"/>
</dbReference>
<dbReference type="PROSITE" id="PS00455">
    <property type="entry name" value="AMP_BINDING"/>
    <property type="match status" value="1"/>
</dbReference>
<dbReference type="Gene3D" id="3.40.50.12780">
    <property type="entry name" value="N-terminal domain of ligase-like"/>
    <property type="match status" value="1"/>
</dbReference>